<dbReference type="PANTHER" id="PTHR22957:SF26">
    <property type="entry name" value="LD44506P"/>
    <property type="match status" value="1"/>
</dbReference>
<dbReference type="Gene3D" id="1.10.10.750">
    <property type="entry name" value="Ypt/Rab-GAP domain of gyp1p, domain 1"/>
    <property type="match status" value="1"/>
</dbReference>
<dbReference type="Proteomes" id="UP000001640">
    <property type="component" value="Chromosome 7"/>
</dbReference>
<evidence type="ECO:0000256" key="2">
    <source>
        <dbReference type="ARBA" id="ARBA00022468"/>
    </source>
</evidence>
<evidence type="ECO:0000313" key="5">
    <source>
        <dbReference type="EMBL" id="CCC70930.1"/>
    </source>
</evidence>
<dbReference type="SUPFAM" id="SSF47923">
    <property type="entry name" value="Ypt/Rab-GAP domain of gyp1p"/>
    <property type="match status" value="2"/>
</dbReference>
<dbReference type="RefSeq" id="XP_003677283.1">
    <property type="nucleotide sequence ID" value="XM_003677235.1"/>
</dbReference>
<protein>
    <recommendedName>
        <fullName evidence="4">Rab-GAP TBC domain-containing protein</fullName>
    </recommendedName>
</protein>
<dbReference type="STRING" id="1064592.G0VHP6"/>
<feature type="region of interest" description="Disordered" evidence="3">
    <location>
        <begin position="514"/>
        <end position="569"/>
    </location>
</feature>
<dbReference type="FunCoup" id="G0VHP6">
    <property type="interactions" value="1135"/>
</dbReference>
<name>G0VHP6_NAUCA</name>
<dbReference type="InterPro" id="IPR035969">
    <property type="entry name" value="Rab-GAP_TBC_sf"/>
</dbReference>
<feature type="compositionally biased region" description="Low complexity" evidence="3">
    <location>
        <begin position="21"/>
        <end position="45"/>
    </location>
</feature>
<dbReference type="KEGG" id="ncs:NCAS_0G00430"/>
<feature type="domain" description="Rab-GAP TBC" evidence="4">
    <location>
        <begin position="282"/>
        <end position="510"/>
    </location>
</feature>
<dbReference type="OrthoDB" id="26371at2759"/>
<feature type="region of interest" description="Disordered" evidence="3">
    <location>
        <begin position="1"/>
        <end position="72"/>
    </location>
</feature>
<evidence type="ECO:0000259" key="4">
    <source>
        <dbReference type="PROSITE" id="PS50086"/>
    </source>
</evidence>
<evidence type="ECO:0000256" key="1">
    <source>
        <dbReference type="ARBA" id="ARBA00004348"/>
    </source>
</evidence>
<feature type="compositionally biased region" description="Polar residues" evidence="3">
    <location>
        <begin position="95"/>
        <end position="107"/>
    </location>
</feature>
<keyword evidence="6" id="KW-1185">Reference proteome</keyword>
<dbReference type="InParanoid" id="G0VHP6"/>
<feature type="compositionally biased region" description="Polar residues" evidence="3">
    <location>
        <begin position="534"/>
        <end position="555"/>
    </location>
</feature>
<feature type="compositionally biased region" description="Low complexity" evidence="3">
    <location>
        <begin position="55"/>
        <end position="66"/>
    </location>
</feature>
<reference key="2">
    <citation type="submission" date="2011-08" db="EMBL/GenBank/DDBJ databases">
        <title>Genome sequence of Naumovozyma castellii.</title>
        <authorList>
            <person name="Gordon J.L."/>
            <person name="Armisen D."/>
            <person name="Proux-Wera E."/>
            <person name="OhEigeartaigh S.S."/>
            <person name="Byrne K.P."/>
            <person name="Wolfe K.H."/>
        </authorList>
    </citation>
    <scope>NUCLEOTIDE SEQUENCE</scope>
    <source>
        <strain>Type strain:CBS 4309</strain>
    </source>
</reference>
<dbReference type="GO" id="GO:0016192">
    <property type="term" value="P:vesicle-mediated transport"/>
    <property type="evidence" value="ECO:0007669"/>
    <property type="project" value="EnsemblFungi"/>
</dbReference>
<sequence length="642" mass="73473">MAVRSGPHEMSEKGHHNAHESSSVGVGLVSSLMKSWRISSSSSSSPKAASDPELSTSRRSSQSNNDNNHRTGAISLMNDQKFADSDGNFDAIAKQKTSTIRTPSASYSPMRYMSPSNTNNVTNESPRTSLLRHNNHHSSTHTLTHTISNTTTGNGREPSSSRHHDRYFKDLDEDWSAVIDDYNMPIPTILNGGVDSPYALSRKSTTSSINTTSVRSTSFNYPQLPHIQKVDSSDLRSEEELDAERNVQELNSMIQRIAKFDDILKNKHIINQQQLREISWNGVPKIHRPVVWKLLIGYLPANTKRQALFLQRKRKEYRDGLDHTFSNQHSRDIPTWHQIEIDIPRTNPQIPLYQFKSVQASLQKILYLWAIRHPTSGYVQGINDLVTPFYQTFLTEYLDPSQVDEVEKLDPETYMTKEQILDIEADTFWCLTKLLEQITDNYIHGQPGILKQVKNLSQLVKRIDIDLYNHFQKEHVEFIQFAFRWMNCLLMREFEMGTVIRMWDTYLSETSQEITSSTNSTTPTDPSMPPLTPKEQSSATFVTPTNDSFRSPSSATITNNMNTSSDNSTRIRQSSLNEFHVFVCAAFLIKWSDQLMVMDFQGIITFLQNPPTKDWTETDIEMLLGEAYIWQSLYKDATSHWL</sequence>
<feature type="compositionally biased region" description="Low complexity" evidence="3">
    <location>
        <begin position="140"/>
        <end position="152"/>
    </location>
</feature>
<dbReference type="HOGENOM" id="CLU_018687_4_1_1"/>
<feature type="compositionally biased region" description="Low complexity" evidence="3">
    <location>
        <begin position="556"/>
        <end position="568"/>
    </location>
</feature>
<dbReference type="PROSITE" id="PS50086">
    <property type="entry name" value="TBC_RABGAP"/>
    <property type="match status" value="1"/>
</dbReference>
<gene>
    <name evidence="5" type="primary">NCAS0G00430</name>
    <name evidence="5" type="ordered locus">NCAS_0G00430</name>
</gene>
<organism evidence="5 6">
    <name type="scientific">Naumovozyma castellii</name>
    <name type="common">Yeast</name>
    <name type="synonym">Saccharomyces castellii</name>
    <dbReference type="NCBI Taxonomy" id="27288"/>
    <lineage>
        <taxon>Eukaryota</taxon>
        <taxon>Fungi</taxon>
        <taxon>Dikarya</taxon>
        <taxon>Ascomycota</taxon>
        <taxon>Saccharomycotina</taxon>
        <taxon>Saccharomycetes</taxon>
        <taxon>Saccharomycetales</taxon>
        <taxon>Saccharomycetaceae</taxon>
        <taxon>Naumovozyma</taxon>
    </lineage>
</organism>
<keyword evidence="2" id="KW-0343">GTPase activation</keyword>
<dbReference type="Pfam" id="PF00566">
    <property type="entry name" value="RabGAP-TBC"/>
    <property type="match status" value="1"/>
</dbReference>
<dbReference type="GO" id="GO:0005795">
    <property type="term" value="C:Golgi stack"/>
    <property type="evidence" value="ECO:0007669"/>
    <property type="project" value="UniProtKB-SubCell"/>
</dbReference>
<comment type="subcellular location">
    <subcellularLocation>
        <location evidence="1">Golgi apparatus</location>
        <location evidence="1">Golgi stack</location>
    </subcellularLocation>
</comment>
<dbReference type="GeneID" id="96904596"/>
<dbReference type="PANTHER" id="PTHR22957">
    <property type="entry name" value="TBC1 DOMAIN FAMILY MEMBER GTPASE-ACTIVATING PROTEIN"/>
    <property type="match status" value="1"/>
</dbReference>
<feature type="compositionally biased region" description="Polar residues" evidence="3">
    <location>
        <begin position="114"/>
        <end position="127"/>
    </location>
</feature>
<dbReference type="Gene3D" id="1.10.8.270">
    <property type="entry name" value="putative rabgap domain of human tbc1 domain family member 14 like domains"/>
    <property type="match status" value="1"/>
</dbReference>
<evidence type="ECO:0000313" key="6">
    <source>
        <dbReference type="Proteomes" id="UP000001640"/>
    </source>
</evidence>
<dbReference type="OMA" id="EFHVFVC"/>
<dbReference type="eggNOG" id="KOG1092">
    <property type="taxonomic scope" value="Eukaryota"/>
</dbReference>
<feature type="region of interest" description="Disordered" evidence="3">
    <location>
        <begin position="94"/>
        <end position="164"/>
    </location>
</feature>
<dbReference type="GO" id="GO:0005096">
    <property type="term" value="F:GTPase activator activity"/>
    <property type="evidence" value="ECO:0007669"/>
    <property type="project" value="UniProtKB-KW"/>
</dbReference>
<proteinExistence type="predicted"/>
<accession>G0VHP6</accession>
<dbReference type="AlphaFoldDB" id="G0VHP6"/>
<dbReference type="EMBL" id="HE576758">
    <property type="protein sequence ID" value="CCC70930.1"/>
    <property type="molecule type" value="Genomic_DNA"/>
</dbReference>
<dbReference type="FunFam" id="1.10.8.270:FF:000004">
    <property type="entry name" value="TBC1 domain family, member 22B"/>
    <property type="match status" value="1"/>
</dbReference>
<feature type="compositionally biased region" description="Basic and acidic residues" evidence="3">
    <location>
        <begin position="1"/>
        <end position="19"/>
    </location>
</feature>
<feature type="compositionally biased region" description="Low complexity" evidence="3">
    <location>
        <begin position="515"/>
        <end position="525"/>
    </location>
</feature>
<dbReference type="SMART" id="SM00164">
    <property type="entry name" value="TBC"/>
    <property type="match status" value="1"/>
</dbReference>
<evidence type="ECO:0000256" key="3">
    <source>
        <dbReference type="SAM" id="MobiDB-lite"/>
    </source>
</evidence>
<dbReference type="InterPro" id="IPR000195">
    <property type="entry name" value="Rab-GAP-TBC_dom"/>
</dbReference>
<reference evidence="5 6" key="1">
    <citation type="journal article" date="2011" name="Proc. Natl. Acad. Sci. U.S.A.">
        <title>Evolutionary erosion of yeast sex chromosomes by mating-type switching accidents.</title>
        <authorList>
            <person name="Gordon J.L."/>
            <person name="Armisen D."/>
            <person name="Proux-Wera E."/>
            <person name="Oheigeartaigh S.S."/>
            <person name="Byrne K.P."/>
            <person name="Wolfe K.H."/>
        </authorList>
    </citation>
    <scope>NUCLEOTIDE SEQUENCE [LARGE SCALE GENOMIC DNA]</scope>
    <source>
        <strain evidence="6">ATCC 76901 / BCRC 22586 / CBS 4309 / NBRC 1992 / NRRL Y-12630</strain>
    </source>
</reference>
<dbReference type="Gene3D" id="1.10.472.80">
    <property type="entry name" value="Ypt/Rab-GAP domain of gyp1p, domain 3"/>
    <property type="match status" value="1"/>
</dbReference>